<organism evidence="5 6">
    <name type="scientific">Lepraria finkii</name>
    <dbReference type="NCBI Taxonomy" id="1340010"/>
    <lineage>
        <taxon>Eukaryota</taxon>
        <taxon>Fungi</taxon>
        <taxon>Dikarya</taxon>
        <taxon>Ascomycota</taxon>
        <taxon>Pezizomycotina</taxon>
        <taxon>Lecanoromycetes</taxon>
        <taxon>OSLEUM clade</taxon>
        <taxon>Lecanoromycetidae</taxon>
        <taxon>Lecanorales</taxon>
        <taxon>Lecanorineae</taxon>
        <taxon>Stereocaulaceae</taxon>
        <taxon>Lepraria</taxon>
    </lineage>
</organism>
<dbReference type="PANTHER" id="PTHR31601:SF2">
    <property type="entry name" value="ALPHA-KETOGLUTARATE DEHYDROGENASE COMPONENT 4"/>
    <property type="match status" value="1"/>
</dbReference>
<evidence type="ECO:0000256" key="2">
    <source>
        <dbReference type="ARBA" id="ARBA00023128"/>
    </source>
</evidence>
<dbReference type="Proteomes" id="UP001590951">
    <property type="component" value="Unassembled WGS sequence"/>
</dbReference>
<evidence type="ECO:0000256" key="4">
    <source>
        <dbReference type="SAM" id="MobiDB-lite"/>
    </source>
</evidence>
<dbReference type="PANTHER" id="PTHR31601">
    <property type="entry name" value="28S RIBOSOMAL PROTEIN S36, MITOCHONDRIAL"/>
    <property type="match status" value="1"/>
</dbReference>
<accession>A0ABR4BD37</accession>
<keyword evidence="2" id="KW-0496">Mitochondrion</keyword>
<protein>
    <submittedName>
        <fullName evidence="5">Uncharacterized protein</fullName>
    </submittedName>
</protein>
<reference evidence="5 6" key="1">
    <citation type="submission" date="2024-09" db="EMBL/GenBank/DDBJ databases">
        <title>Rethinking Asexuality: The Enigmatic Case of Functional Sexual Genes in Lepraria (Stereocaulaceae).</title>
        <authorList>
            <person name="Doellman M."/>
            <person name="Sun Y."/>
            <person name="Barcenas-Pena A."/>
            <person name="Lumbsch H.T."/>
            <person name="Grewe F."/>
        </authorList>
    </citation>
    <scope>NUCLEOTIDE SEQUENCE [LARGE SCALE GENOMIC DNA]</scope>
    <source>
        <strain evidence="5 6">Grewe 0041</strain>
    </source>
</reference>
<feature type="region of interest" description="Disordered" evidence="4">
    <location>
        <begin position="30"/>
        <end position="112"/>
    </location>
</feature>
<comment type="similarity">
    <text evidence="3">Belongs to the alpha-ketoglutarate dehydrogenase component 4 family.</text>
</comment>
<feature type="compositionally biased region" description="Low complexity" evidence="4">
    <location>
        <begin position="73"/>
        <end position="94"/>
    </location>
</feature>
<evidence type="ECO:0000313" key="6">
    <source>
        <dbReference type="Proteomes" id="UP001590951"/>
    </source>
</evidence>
<gene>
    <name evidence="5" type="ORF">ABVK25_004160</name>
</gene>
<dbReference type="EMBL" id="JBHFEH010000011">
    <property type="protein sequence ID" value="KAL2055352.1"/>
    <property type="molecule type" value="Genomic_DNA"/>
</dbReference>
<dbReference type="InterPro" id="IPR020373">
    <property type="entry name" value="Kgd4/YMR-31"/>
</dbReference>
<sequence>MFPTRLLREAQHRVPMIKFLGKRVAPKTISPAAPINEPAPHPASPSNSLPDSFMSYRSRVQQHGPLANHMNQPSSAPSAQSAIPSPAPSPSSSSHAYGPIGGHSGHDLGHLEPAKGEVWDRSELPARFGRMAWTDEEIEALELGGAGLKVGWGGA</sequence>
<dbReference type="Pfam" id="PF10937">
    <property type="entry name" value="Kgd4-YMR31"/>
    <property type="match status" value="1"/>
</dbReference>
<evidence type="ECO:0000256" key="3">
    <source>
        <dbReference type="ARBA" id="ARBA00043970"/>
    </source>
</evidence>
<name>A0ABR4BD37_9LECA</name>
<proteinExistence type="inferred from homology"/>
<comment type="subcellular location">
    <subcellularLocation>
        <location evidence="1">Mitochondrion</location>
    </subcellularLocation>
</comment>
<evidence type="ECO:0000313" key="5">
    <source>
        <dbReference type="EMBL" id="KAL2055352.1"/>
    </source>
</evidence>
<keyword evidence="6" id="KW-1185">Reference proteome</keyword>
<evidence type="ECO:0000256" key="1">
    <source>
        <dbReference type="ARBA" id="ARBA00004173"/>
    </source>
</evidence>
<comment type="caution">
    <text evidence="5">The sequence shown here is derived from an EMBL/GenBank/DDBJ whole genome shotgun (WGS) entry which is preliminary data.</text>
</comment>